<evidence type="ECO:0000313" key="2">
    <source>
        <dbReference type="Proteomes" id="UP000035996"/>
    </source>
</evidence>
<sequence length="109" mass="12697">MLSKVKQAIFMRRLEKMLSNYQINVMHYIPGRIRISSPYWTGNSKIIETLMPILKMEDKILSVRHTPETGTLLVEYDATPDVQSAQIEAWFELVQKVHNNVITKEVTHL</sequence>
<gene>
    <name evidence="1" type="ORF">AB986_09400</name>
</gene>
<reference evidence="1" key="1">
    <citation type="submission" date="2015-06" db="EMBL/GenBank/DDBJ databases">
        <authorList>
            <person name="Liu B."/>
            <person name="Wang J."/>
            <person name="Zhu Y."/>
            <person name="Liu G."/>
            <person name="Chen Q."/>
            <person name="Zheng C."/>
            <person name="Che J."/>
            <person name="Ge C."/>
            <person name="Shi H."/>
            <person name="Pan Z."/>
            <person name="Liu X."/>
        </authorList>
    </citation>
    <scope>NUCLEOTIDE SEQUENCE [LARGE SCALE GENOMIC DNA]</scope>
    <source>
        <strain evidence="1">DSM 16346</strain>
    </source>
</reference>
<comment type="caution">
    <text evidence="1">The sequence shown here is derived from an EMBL/GenBank/DDBJ whole genome shotgun (WGS) entry which is preliminary data.</text>
</comment>
<name>A0A0J6FYF4_9BACL</name>
<protein>
    <recommendedName>
        <fullName evidence="3">Metal ABC transporter ATPase</fullName>
    </recommendedName>
</protein>
<proteinExistence type="predicted"/>
<dbReference type="AlphaFoldDB" id="A0A0J6FYF4"/>
<dbReference type="EMBL" id="LELK01000001">
    <property type="protein sequence ID" value="KMM39397.1"/>
    <property type="molecule type" value="Genomic_DNA"/>
</dbReference>
<evidence type="ECO:0008006" key="3">
    <source>
        <dbReference type="Google" id="ProtNLM"/>
    </source>
</evidence>
<dbReference type="OrthoDB" id="2887217at2"/>
<dbReference type="RefSeq" id="WP_048310567.1">
    <property type="nucleotide sequence ID" value="NZ_JAVAJC010000001.1"/>
</dbReference>
<organism evidence="1 2">
    <name type="scientific">Guptibacillus hwajinpoensis</name>
    <dbReference type="NCBI Taxonomy" id="208199"/>
    <lineage>
        <taxon>Bacteria</taxon>
        <taxon>Bacillati</taxon>
        <taxon>Bacillota</taxon>
        <taxon>Bacilli</taxon>
        <taxon>Bacillales</taxon>
        <taxon>Guptibacillaceae</taxon>
        <taxon>Guptibacillus</taxon>
    </lineage>
</organism>
<evidence type="ECO:0000313" key="1">
    <source>
        <dbReference type="EMBL" id="KMM39397.1"/>
    </source>
</evidence>
<dbReference type="Pfam" id="PF19991">
    <property type="entry name" value="HMA_2"/>
    <property type="match status" value="1"/>
</dbReference>
<keyword evidence="2" id="KW-1185">Reference proteome</keyword>
<accession>A0A0J6FYF4</accession>
<dbReference type="Proteomes" id="UP000035996">
    <property type="component" value="Unassembled WGS sequence"/>
</dbReference>
<dbReference type="STRING" id="157733.AB986_09400"/>